<dbReference type="PROSITE" id="PS00108">
    <property type="entry name" value="PROTEIN_KINASE_ST"/>
    <property type="match status" value="1"/>
</dbReference>
<evidence type="ECO:0000256" key="2">
    <source>
        <dbReference type="ARBA" id="ARBA00022679"/>
    </source>
</evidence>
<evidence type="ECO:0000256" key="3">
    <source>
        <dbReference type="ARBA" id="ARBA00022741"/>
    </source>
</evidence>
<keyword evidence="1" id="KW-0723">Serine/threonine-protein kinase</keyword>
<keyword evidence="3" id="KW-0547">Nucleotide-binding</keyword>
<dbReference type="WBParaSite" id="ASIM_0001891301-mRNA-1">
    <property type="protein sequence ID" value="ASIM_0001891301-mRNA-1"/>
    <property type="gene ID" value="ASIM_0001891301"/>
</dbReference>
<dbReference type="InterPro" id="IPR000719">
    <property type="entry name" value="Prot_kinase_dom"/>
</dbReference>
<dbReference type="SMART" id="SM00220">
    <property type="entry name" value="S_TKc"/>
    <property type="match status" value="1"/>
</dbReference>
<keyword evidence="5" id="KW-0067">ATP-binding</keyword>
<evidence type="ECO:0000259" key="6">
    <source>
        <dbReference type="PROSITE" id="PS50011"/>
    </source>
</evidence>
<evidence type="ECO:0000256" key="1">
    <source>
        <dbReference type="ARBA" id="ARBA00022527"/>
    </source>
</evidence>
<dbReference type="PANTHER" id="PTHR24353">
    <property type="entry name" value="CYCLIC NUCLEOTIDE-DEPENDENT PROTEIN KINASE"/>
    <property type="match status" value="1"/>
</dbReference>
<keyword evidence="4" id="KW-0418">Kinase</keyword>
<dbReference type="PROSITE" id="PS50011">
    <property type="entry name" value="PROTEIN_KINASE_DOM"/>
    <property type="match status" value="1"/>
</dbReference>
<proteinExistence type="predicted"/>
<evidence type="ECO:0000313" key="7">
    <source>
        <dbReference type="WBParaSite" id="ASIM_0001891301-mRNA-1"/>
    </source>
</evidence>
<dbReference type="PANTHER" id="PTHR24353:SF91">
    <property type="match status" value="1"/>
</dbReference>
<keyword evidence="2" id="KW-0808">Transferase</keyword>
<dbReference type="AlphaFoldDB" id="A0A0M3KD61"/>
<dbReference type="SUPFAM" id="SSF56112">
    <property type="entry name" value="Protein kinase-like (PK-like)"/>
    <property type="match status" value="1"/>
</dbReference>
<evidence type="ECO:0000256" key="4">
    <source>
        <dbReference type="ARBA" id="ARBA00022777"/>
    </source>
</evidence>
<dbReference type="Gene3D" id="1.10.510.10">
    <property type="entry name" value="Transferase(Phosphotransferase) domain 1"/>
    <property type="match status" value="1"/>
</dbReference>
<dbReference type="InterPro" id="IPR008271">
    <property type="entry name" value="Ser/Thr_kinase_AS"/>
</dbReference>
<evidence type="ECO:0000256" key="5">
    <source>
        <dbReference type="ARBA" id="ARBA00022840"/>
    </source>
</evidence>
<protein>
    <submittedName>
        <fullName evidence="7">Protein kinase domain-containing protein</fullName>
    </submittedName>
</protein>
<sequence length="279" mass="32616">LNFCRLHRTYRDAQRVYMLMECCIGGEMYTIIRDRGRLDEPSSRYYCAAIIEALEYLHCRSIVYRDLKPENVLLQKDGIPKLVDFGFAKRLDEDDGRTWTFCGTAEYIAPEIVLNKGHDIAVDLWALGVFMYELLTGSPPFLCSDTMSTYNAILRGIESLVWPKYLSQDAITLIFNLCRKEPHQRLGYNRMQDVREASWYSMFDFEAFRSLKMKPPIIPNVSCSRSNVEFLPHISYNSPFLIDFDEQIRSDADTRNFEHFPVLDRFAIGRETSGWDRDF</sequence>
<dbReference type="FunFam" id="1.10.510.10:FF:000210">
    <property type="entry name" value="Non-specific serine/threonine protein kinase"/>
    <property type="match status" value="1"/>
</dbReference>
<name>A0A0M3KD61_ANISI</name>
<dbReference type="InterPro" id="IPR011009">
    <property type="entry name" value="Kinase-like_dom_sf"/>
</dbReference>
<organism evidence="7">
    <name type="scientific">Anisakis simplex</name>
    <name type="common">Herring worm</name>
    <dbReference type="NCBI Taxonomy" id="6269"/>
    <lineage>
        <taxon>Eukaryota</taxon>
        <taxon>Metazoa</taxon>
        <taxon>Ecdysozoa</taxon>
        <taxon>Nematoda</taxon>
        <taxon>Chromadorea</taxon>
        <taxon>Rhabditida</taxon>
        <taxon>Spirurina</taxon>
        <taxon>Ascaridomorpha</taxon>
        <taxon>Ascaridoidea</taxon>
        <taxon>Anisakidae</taxon>
        <taxon>Anisakis</taxon>
        <taxon>Anisakis simplex complex</taxon>
    </lineage>
</organism>
<accession>A0A0M3KD61</accession>
<dbReference type="Pfam" id="PF00069">
    <property type="entry name" value="Pkinase"/>
    <property type="match status" value="1"/>
</dbReference>
<reference evidence="7" key="1">
    <citation type="submission" date="2017-02" db="UniProtKB">
        <authorList>
            <consortium name="WormBaseParasite"/>
        </authorList>
    </citation>
    <scope>IDENTIFICATION</scope>
</reference>
<dbReference type="GO" id="GO:0004690">
    <property type="term" value="F:cyclic nucleotide-dependent protein kinase activity"/>
    <property type="evidence" value="ECO:0007669"/>
    <property type="project" value="UniProtKB-ARBA"/>
</dbReference>
<feature type="domain" description="Protein kinase" evidence="6">
    <location>
        <begin position="1"/>
        <end position="200"/>
    </location>
</feature>
<dbReference type="Gene3D" id="3.30.200.20">
    <property type="entry name" value="Phosphorylase Kinase, domain 1"/>
    <property type="match status" value="1"/>
</dbReference>
<dbReference type="GO" id="GO:0005524">
    <property type="term" value="F:ATP binding"/>
    <property type="evidence" value="ECO:0007669"/>
    <property type="project" value="UniProtKB-KW"/>
</dbReference>